<evidence type="ECO:0000313" key="4">
    <source>
        <dbReference type="EMBL" id="ABI64455.1"/>
    </source>
</evidence>
<dbReference type="PANTHER" id="PTHR34580:SF3">
    <property type="entry name" value="PROTEIN PAFB"/>
    <property type="match status" value="1"/>
</dbReference>
<sequence>MVPVEDISWSVEQRLEFIEFRLFWYGGVNRGDIAGEFGVSVPQASKDLSRYQEVCPSNVRYDASEKRYTTTDQFSPRFISLDPDAFLRGLVGEKGATVGAVQAEACPVPRRKVDPHTLREIVAAVRAEKSVEIRYQSMSSHKPDPEWRWVSPHAFGSDGLRWHVRAFCHQDRKFKDFLLSRCSGARGASPAEASSDADLSWARSFEVELEPNPRLSDSQQSAVATDFCMEGGLSRVQVRRAMLYHFFRRMRLDAVDQVDGPQEAPVVIRNREAFDAALAEALA</sequence>
<organism evidence="4 5">
    <name type="scientific">Maricaulis maris (strain MCS10)</name>
    <name type="common">Caulobacter maris</name>
    <dbReference type="NCBI Taxonomy" id="394221"/>
    <lineage>
        <taxon>Bacteria</taxon>
        <taxon>Pseudomonadati</taxon>
        <taxon>Pseudomonadota</taxon>
        <taxon>Alphaproteobacteria</taxon>
        <taxon>Maricaulales</taxon>
        <taxon>Maricaulaceae</taxon>
        <taxon>Maricaulis</taxon>
    </lineage>
</organism>
<protein>
    <submittedName>
        <fullName evidence="4">Uncharacterized protein</fullName>
    </submittedName>
</protein>
<dbReference type="Pfam" id="PF13280">
    <property type="entry name" value="WYL"/>
    <property type="match status" value="1"/>
</dbReference>
<dbReference type="eggNOG" id="COG2378">
    <property type="taxonomic scope" value="Bacteria"/>
</dbReference>
<dbReference type="Pfam" id="PF26107">
    <property type="entry name" value="BrxR_CTD"/>
    <property type="match status" value="1"/>
</dbReference>
<feature type="domain" description="DNA-binding transcriptional repressor CapW winged helix-turn-helix" evidence="3">
    <location>
        <begin position="11"/>
        <end position="89"/>
    </location>
</feature>
<dbReference type="PROSITE" id="PS52050">
    <property type="entry name" value="WYL"/>
    <property type="match status" value="1"/>
</dbReference>
<dbReference type="InterPro" id="IPR016634">
    <property type="entry name" value="CapW-like"/>
</dbReference>
<reference evidence="4 5" key="1">
    <citation type="submission" date="2006-08" db="EMBL/GenBank/DDBJ databases">
        <title>Complete sequence of Maricaulis maris MCS10.</title>
        <authorList>
            <consortium name="US DOE Joint Genome Institute"/>
            <person name="Copeland A."/>
            <person name="Lucas S."/>
            <person name="Lapidus A."/>
            <person name="Barry K."/>
            <person name="Detter J.C."/>
            <person name="Glavina del Rio T."/>
            <person name="Hammon N."/>
            <person name="Israni S."/>
            <person name="Dalin E."/>
            <person name="Tice H."/>
            <person name="Pitluck S."/>
            <person name="Saunders E."/>
            <person name="Brettin T."/>
            <person name="Bruce D."/>
            <person name="Han C."/>
            <person name="Tapia R."/>
            <person name="Gilna P."/>
            <person name="Schmutz J."/>
            <person name="Larimer F."/>
            <person name="Land M."/>
            <person name="Hauser L."/>
            <person name="Kyrpides N."/>
            <person name="Mikhailova N."/>
            <person name="Viollier P."/>
            <person name="Stephens C."/>
            <person name="Richardson P."/>
        </authorList>
    </citation>
    <scope>NUCLEOTIDE SEQUENCE [LARGE SCALE GENOMIC DNA]</scope>
    <source>
        <strain evidence="4 5">MCS10</strain>
    </source>
</reference>
<gene>
    <name evidence="4" type="ordered locus">Mmar10_0159</name>
</gene>
<dbReference type="HOGENOM" id="CLU_054168_2_0_5"/>
<dbReference type="KEGG" id="mmr:Mmar10_0159"/>
<accession>Q0ATD2</accession>
<dbReference type="AlphaFoldDB" id="Q0ATD2"/>
<feature type="domain" description="DNA-binding transcriptional repressor CapW C-terminal dimerisation" evidence="2">
    <location>
        <begin position="205"/>
        <end position="273"/>
    </location>
</feature>
<evidence type="ECO:0000313" key="5">
    <source>
        <dbReference type="Proteomes" id="UP000001964"/>
    </source>
</evidence>
<dbReference type="STRING" id="394221.Mmar10_0159"/>
<dbReference type="RefSeq" id="WP_011642102.1">
    <property type="nucleotide sequence ID" value="NC_008347.1"/>
</dbReference>
<dbReference type="PIRSF" id="PIRSF015558">
    <property type="entry name" value="Txn_reg_DeoR_prd"/>
    <property type="match status" value="1"/>
</dbReference>
<dbReference type="Proteomes" id="UP000001964">
    <property type="component" value="Chromosome"/>
</dbReference>
<dbReference type="InterPro" id="IPR059020">
    <property type="entry name" value="CapW_CTD"/>
</dbReference>
<dbReference type="InterPro" id="IPR051534">
    <property type="entry name" value="CBASS_pafABC_assoc_protein"/>
</dbReference>
<dbReference type="InterPro" id="IPR026881">
    <property type="entry name" value="WYL_dom"/>
</dbReference>
<feature type="domain" description="WYL" evidence="1">
    <location>
        <begin position="117"/>
        <end position="183"/>
    </location>
</feature>
<keyword evidence="5" id="KW-1185">Reference proteome</keyword>
<evidence type="ECO:0000259" key="3">
    <source>
        <dbReference type="Pfam" id="PF26109"/>
    </source>
</evidence>
<name>Q0ATD2_MARMM</name>
<proteinExistence type="predicted"/>
<dbReference type="OrthoDB" id="6400324at2"/>
<dbReference type="EMBL" id="CP000449">
    <property type="protein sequence ID" value="ABI64455.1"/>
    <property type="molecule type" value="Genomic_DNA"/>
</dbReference>
<evidence type="ECO:0000259" key="2">
    <source>
        <dbReference type="Pfam" id="PF26107"/>
    </source>
</evidence>
<dbReference type="Pfam" id="PF26109">
    <property type="entry name" value="WHD_BrxR"/>
    <property type="match status" value="1"/>
</dbReference>
<dbReference type="InterPro" id="IPR059019">
    <property type="entry name" value="WHD_CapW"/>
</dbReference>
<evidence type="ECO:0000259" key="1">
    <source>
        <dbReference type="Pfam" id="PF13280"/>
    </source>
</evidence>
<dbReference type="PANTHER" id="PTHR34580">
    <property type="match status" value="1"/>
</dbReference>